<gene>
    <name evidence="1" type="ORF">E1263_35920</name>
</gene>
<accession>A0A4R4YNY1</accession>
<reference evidence="1 2" key="1">
    <citation type="submission" date="2019-03" db="EMBL/GenBank/DDBJ databases">
        <title>Draft genome sequences of novel Actinobacteria.</title>
        <authorList>
            <person name="Sahin N."/>
            <person name="Ay H."/>
            <person name="Saygin H."/>
        </authorList>
    </citation>
    <scope>NUCLEOTIDE SEQUENCE [LARGE SCALE GENOMIC DNA]</scope>
    <source>
        <strain evidence="1 2">JCM 13523</strain>
    </source>
</reference>
<sequence>MQRHLTLRAISESGDTIDDPSEDALFLMFEGVEAGRSSFLIVDRLADSSGQTYGQSSRNPDGSYVVEYRDGSPDQHYGTVVADMRTAHLLLTGWAFDLPGWHTSTRWERI</sequence>
<dbReference type="AlphaFoldDB" id="A0A4R4YNY1"/>
<proteinExistence type="predicted"/>
<dbReference type="RefSeq" id="WP_132175707.1">
    <property type="nucleotide sequence ID" value="NZ_SMKX01000166.1"/>
</dbReference>
<organism evidence="1 2">
    <name type="scientific">Kribbella antibiotica</name>
    <dbReference type="NCBI Taxonomy" id="190195"/>
    <lineage>
        <taxon>Bacteria</taxon>
        <taxon>Bacillati</taxon>
        <taxon>Actinomycetota</taxon>
        <taxon>Actinomycetes</taxon>
        <taxon>Propionibacteriales</taxon>
        <taxon>Kribbellaceae</taxon>
        <taxon>Kribbella</taxon>
    </lineage>
</organism>
<evidence type="ECO:0000313" key="2">
    <source>
        <dbReference type="Proteomes" id="UP000295124"/>
    </source>
</evidence>
<keyword evidence="2" id="KW-1185">Reference proteome</keyword>
<evidence type="ECO:0000313" key="1">
    <source>
        <dbReference type="EMBL" id="TDD46753.1"/>
    </source>
</evidence>
<dbReference type="Proteomes" id="UP000295124">
    <property type="component" value="Unassembled WGS sequence"/>
</dbReference>
<dbReference type="EMBL" id="SMKX01000166">
    <property type="protein sequence ID" value="TDD46753.1"/>
    <property type="molecule type" value="Genomic_DNA"/>
</dbReference>
<protein>
    <submittedName>
        <fullName evidence="1">Uncharacterized protein</fullName>
    </submittedName>
</protein>
<comment type="caution">
    <text evidence="1">The sequence shown here is derived from an EMBL/GenBank/DDBJ whole genome shotgun (WGS) entry which is preliminary data.</text>
</comment>
<dbReference type="OrthoDB" id="3829914at2"/>
<name>A0A4R4YNY1_9ACTN</name>